<dbReference type="AlphaFoldDB" id="A0A010R3M9"/>
<dbReference type="Proteomes" id="UP000020467">
    <property type="component" value="Unassembled WGS sequence"/>
</dbReference>
<sequence>MAAPVSTVFARQPATEQQALRPELHIRRYGRKDYERFDQDAARGSYLCVGNGAIGKVQIECKYHWKRAQWGVLGSTRNPAGIVYLDISIKQPPGHTLRDARVLVTLAEQDAFGAEYGGRPCQKHVRTSLNSDYAVQVTEQFGPQSLIGPQMVTSELKQRSFEPTLGVGGLFEIGGVGTRRSVARRIIDSWTFKGMVKRAKHGEGFRSLEWELKENETDCNPFRQHIFHTGFAFEHSGRPVTMCVEVEGRLKSKIRQGKHKFSRFCSKSSDTDNSTTTRIDLSSAKSVFKKQLDGIACGLNMAMQKENYETVPIEMPAPMSATFEQISQPTDIPSQEFDVVKDAAVDILNQYSHQQLTSVGMSRQRSPAESGSVFSSDDTLVNDSSDQNSVDTLGQSVGLGTSQKSLKASEVVALALFKWLFILLKLVGSNQYSQLAAMPISNKGTETPQKYIGGSHSRQEWDVEVEEPLAKVQAKPRPPRAAFVTDELP</sequence>
<evidence type="ECO:0000313" key="2">
    <source>
        <dbReference type="EMBL" id="EXF83330.1"/>
    </source>
</evidence>
<organism evidence="2 3">
    <name type="scientific">Colletotrichum fioriniae PJ7</name>
    <dbReference type="NCBI Taxonomy" id="1445577"/>
    <lineage>
        <taxon>Eukaryota</taxon>
        <taxon>Fungi</taxon>
        <taxon>Dikarya</taxon>
        <taxon>Ascomycota</taxon>
        <taxon>Pezizomycotina</taxon>
        <taxon>Sordariomycetes</taxon>
        <taxon>Hypocreomycetidae</taxon>
        <taxon>Glomerellales</taxon>
        <taxon>Glomerellaceae</taxon>
        <taxon>Colletotrichum</taxon>
        <taxon>Colletotrichum acutatum species complex</taxon>
    </lineage>
</organism>
<dbReference type="OrthoDB" id="3922785at2759"/>
<protein>
    <submittedName>
        <fullName evidence="2">Uncharacterized protein</fullName>
    </submittedName>
</protein>
<evidence type="ECO:0000313" key="3">
    <source>
        <dbReference type="Proteomes" id="UP000020467"/>
    </source>
</evidence>
<gene>
    <name evidence="2" type="ORF">CFIO01_07419</name>
</gene>
<feature type="region of interest" description="Disordered" evidence="1">
    <location>
        <begin position="468"/>
        <end position="489"/>
    </location>
</feature>
<name>A0A010R3M9_9PEZI</name>
<dbReference type="eggNOG" id="ENOG502SJ4R">
    <property type="taxonomic scope" value="Eukaryota"/>
</dbReference>
<dbReference type="HOGENOM" id="CLU_557775_0_0_1"/>
<proteinExistence type="predicted"/>
<dbReference type="EMBL" id="JARH01000254">
    <property type="protein sequence ID" value="EXF83330.1"/>
    <property type="molecule type" value="Genomic_DNA"/>
</dbReference>
<feature type="region of interest" description="Disordered" evidence="1">
    <location>
        <begin position="358"/>
        <end position="389"/>
    </location>
</feature>
<comment type="caution">
    <text evidence="2">The sequence shown here is derived from an EMBL/GenBank/DDBJ whole genome shotgun (WGS) entry which is preliminary data.</text>
</comment>
<accession>A0A010R3M9</accession>
<dbReference type="KEGG" id="cfj:CFIO01_07419"/>
<reference evidence="2 3" key="1">
    <citation type="submission" date="2014-02" db="EMBL/GenBank/DDBJ databases">
        <title>The genome sequence of Colletotrichum fioriniae PJ7.</title>
        <authorList>
            <person name="Baroncelli R."/>
            <person name="Thon M.R."/>
        </authorList>
    </citation>
    <scope>NUCLEOTIDE SEQUENCE [LARGE SCALE GENOMIC DNA]</scope>
    <source>
        <strain evidence="2 3">PJ7</strain>
    </source>
</reference>
<keyword evidence="3" id="KW-1185">Reference proteome</keyword>
<evidence type="ECO:0000256" key="1">
    <source>
        <dbReference type="SAM" id="MobiDB-lite"/>
    </source>
</evidence>